<dbReference type="AlphaFoldDB" id="A0A3S4QY03"/>
<dbReference type="InterPro" id="IPR038175">
    <property type="entry name" value="CBM21_dom_sf"/>
</dbReference>
<organism evidence="2 3">
    <name type="scientific">Dinothrombium tinctorium</name>
    <dbReference type="NCBI Taxonomy" id="1965070"/>
    <lineage>
        <taxon>Eukaryota</taxon>
        <taxon>Metazoa</taxon>
        <taxon>Ecdysozoa</taxon>
        <taxon>Arthropoda</taxon>
        <taxon>Chelicerata</taxon>
        <taxon>Arachnida</taxon>
        <taxon>Acari</taxon>
        <taxon>Acariformes</taxon>
        <taxon>Trombidiformes</taxon>
        <taxon>Prostigmata</taxon>
        <taxon>Anystina</taxon>
        <taxon>Parasitengona</taxon>
        <taxon>Trombidioidea</taxon>
        <taxon>Trombidiidae</taxon>
        <taxon>Dinothrombium</taxon>
    </lineage>
</organism>
<dbReference type="STRING" id="1965070.A0A3S4QY03"/>
<dbReference type="GO" id="GO:0005979">
    <property type="term" value="P:regulation of glycogen biosynthetic process"/>
    <property type="evidence" value="ECO:0007669"/>
    <property type="project" value="TreeGrafter"/>
</dbReference>
<evidence type="ECO:0000259" key="1">
    <source>
        <dbReference type="PROSITE" id="PS51159"/>
    </source>
</evidence>
<reference evidence="2 3" key="1">
    <citation type="journal article" date="2018" name="Gigascience">
        <title>Genomes of trombidid mites reveal novel predicted allergens and laterally-transferred genes associated with secondary metabolism.</title>
        <authorList>
            <person name="Dong X."/>
            <person name="Chaisiri K."/>
            <person name="Xia D."/>
            <person name="Armstrong S.D."/>
            <person name="Fang Y."/>
            <person name="Donnelly M.J."/>
            <person name="Kadowaki T."/>
            <person name="McGarry J.W."/>
            <person name="Darby A.C."/>
            <person name="Makepeace B.L."/>
        </authorList>
    </citation>
    <scope>NUCLEOTIDE SEQUENCE [LARGE SCALE GENOMIC DNA]</scope>
    <source>
        <strain evidence="2">UoL-WK</strain>
    </source>
</reference>
<protein>
    <submittedName>
        <fullName evidence="2">Glycogen-binding subunit 76A-like protein</fullName>
    </submittedName>
</protein>
<feature type="domain" description="CBM21" evidence="1">
    <location>
        <begin position="128"/>
        <end position="237"/>
    </location>
</feature>
<keyword evidence="3" id="KW-1185">Reference proteome</keyword>
<dbReference type="Pfam" id="PF03370">
    <property type="entry name" value="CBM_21"/>
    <property type="match status" value="1"/>
</dbReference>
<dbReference type="OrthoDB" id="8942186at2759"/>
<proteinExistence type="predicted"/>
<gene>
    <name evidence="2" type="ORF">B4U79_03040</name>
</gene>
<name>A0A3S4QY03_9ACAR</name>
<evidence type="ECO:0000313" key="3">
    <source>
        <dbReference type="Proteomes" id="UP000285301"/>
    </source>
</evidence>
<dbReference type="PROSITE" id="PS51159">
    <property type="entry name" value="CBM21"/>
    <property type="match status" value="1"/>
</dbReference>
<comment type="caution">
    <text evidence="2">The sequence shown here is derived from an EMBL/GenBank/DDBJ whole genome shotgun (WGS) entry which is preliminary data.</text>
</comment>
<feature type="non-terminal residue" evidence="2">
    <location>
        <position position="237"/>
    </location>
</feature>
<dbReference type="InterPro" id="IPR005036">
    <property type="entry name" value="CBM21_dom"/>
</dbReference>
<dbReference type="GO" id="GO:2001069">
    <property type="term" value="F:glycogen binding"/>
    <property type="evidence" value="ECO:0007669"/>
    <property type="project" value="TreeGrafter"/>
</dbReference>
<dbReference type="Gene3D" id="2.60.40.2440">
    <property type="entry name" value="Carbohydrate binding type-21 domain"/>
    <property type="match status" value="1"/>
</dbReference>
<dbReference type="GO" id="GO:0008157">
    <property type="term" value="F:protein phosphatase 1 binding"/>
    <property type="evidence" value="ECO:0007669"/>
    <property type="project" value="TreeGrafter"/>
</dbReference>
<dbReference type="EMBL" id="NCKU01002648">
    <property type="protein sequence ID" value="RWS09105.1"/>
    <property type="molecule type" value="Genomic_DNA"/>
</dbReference>
<dbReference type="PANTHER" id="PTHR12307:SF53">
    <property type="entry name" value="PROTEIN PHOSPHATASE 1 REGULATORY SUBUNIT"/>
    <property type="match status" value="1"/>
</dbReference>
<dbReference type="PANTHER" id="PTHR12307">
    <property type="entry name" value="PROTEIN PHOSPHATASE 1 REGULATORY SUBUNIT"/>
    <property type="match status" value="1"/>
</dbReference>
<accession>A0A3S4QY03</accession>
<dbReference type="Proteomes" id="UP000285301">
    <property type="component" value="Unassembled WGS sequence"/>
</dbReference>
<sequence>MSSNFVNECNHLCDDDDGLIREQLVKSSSLETTTKKREAQRRKTVYFADAFGLDLESVYLIQSGQPSVPSSAFSHLNISNDLNGGLTHECKDLVSELTNCGVPCKASANEILKLFPDFKEPFTLTDFFDRVRRQQVCLQKYFVTNLDTKVNIHFIILVINLSFEKNVKVRYTKDNWKTWNDVVAKYVPNSNDGWSDKFMVEFCFNTNSSGDLAVGQKISFAICFSVDGKEYWDNNLG</sequence>
<dbReference type="GO" id="GO:0000164">
    <property type="term" value="C:protein phosphatase type 1 complex"/>
    <property type="evidence" value="ECO:0007669"/>
    <property type="project" value="TreeGrafter"/>
</dbReference>
<evidence type="ECO:0000313" key="2">
    <source>
        <dbReference type="EMBL" id="RWS09105.1"/>
    </source>
</evidence>
<dbReference type="InterPro" id="IPR050782">
    <property type="entry name" value="PP1_regulatory_subunit_3"/>
</dbReference>